<evidence type="ECO:0000256" key="1">
    <source>
        <dbReference type="SAM" id="Phobius"/>
    </source>
</evidence>
<sequence>MDNIFLNAGIIAVVYLLLRFAEMRIVLKESKPLKELVKDTLLVYFSIVVGIYVIEQVIPSESGGNKVIGAFTDAPGF</sequence>
<name>A0A6C0HG32_9ZZZZ</name>
<protein>
    <submittedName>
        <fullName evidence="2">Uncharacterized protein</fullName>
    </submittedName>
</protein>
<reference evidence="2" key="1">
    <citation type="journal article" date="2020" name="Nature">
        <title>Giant virus diversity and host interactions through global metagenomics.</title>
        <authorList>
            <person name="Schulz F."/>
            <person name="Roux S."/>
            <person name="Paez-Espino D."/>
            <person name="Jungbluth S."/>
            <person name="Walsh D.A."/>
            <person name="Denef V.J."/>
            <person name="McMahon K.D."/>
            <person name="Konstantinidis K.T."/>
            <person name="Eloe-Fadrosh E.A."/>
            <person name="Kyrpides N.C."/>
            <person name="Woyke T."/>
        </authorList>
    </citation>
    <scope>NUCLEOTIDE SEQUENCE</scope>
    <source>
        <strain evidence="2">GVMAG-M-3300023184-101</strain>
    </source>
</reference>
<dbReference type="EMBL" id="MN739950">
    <property type="protein sequence ID" value="QHT79571.1"/>
    <property type="molecule type" value="Genomic_DNA"/>
</dbReference>
<organism evidence="2">
    <name type="scientific">viral metagenome</name>
    <dbReference type="NCBI Taxonomy" id="1070528"/>
    <lineage>
        <taxon>unclassified sequences</taxon>
        <taxon>metagenomes</taxon>
        <taxon>organismal metagenomes</taxon>
    </lineage>
</organism>
<proteinExistence type="predicted"/>
<feature type="transmembrane region" description="Helical" evidence="1">
    <location>
        <begin position="6"/>
        <end position="21"/>
    </location>
</feature>
<accession>A0A6C0HG32</accession>
<keyword evidence="1" id="KW-1133">Transmembrane helix</keyword>
<dbReference type="AlphaFoldDB" id="A0A6C0HG32"/>
<feature type="transmembrane region" description="Helical" evidence="1">
    <location>
        <begin position="41"/>
        <end position="58"/>
    </location>
</feature>
<keyword evidence="1" id="KW-0812">Transmembrane</keyword>
<keyword evidence="1" id="KW-0472">Membrane</keyword>
<evidence type="ECO:0000313" key="2">
    <source>
        <dbReference type="EMBL" id="QHT79571.1"/>
    </source>
</evidence>